<sequence length="103" mass="11094">MKLALGLLFAALVAATPVPNADAEADAADDVTKPRPMFPWVKPVPGKCIQIYCIRAPCLHNCCDGAHYCPIGYSCFGNPRRCCPPGWWCDAPGGPRNCNIETC</sequence>
<keyword evidence="3" id="KW-1185">Reference proteome</keyword>
<dbReference type="AlphaFoldDB" id="A0AA48IBK5"/>
<gene>
    <name evidence="2" type="ORF">CcaverHIS019_0105440</name>
</gene>
<name>A0AA48IBK5_9TREE</name>
<reference evidence="2" key="1">
    <citation type="journal article" date="2023" name="BMC Genomics">
        <title>Chromosome-level genome assemblies of Cutaneotrichosporon spp. (Trichosporonales, Basidiomycota) reveal imbalanced evolution between nucleotide sequences and chromosome synteny.</title>
        <authorList>
            <person name="Kobayashi Y."/>
            <person name="Kayamori A."/>
            <person name="Aoki K."/>
            <person name="Shiwa Y."/>
            <person name="Matsutani M."/>
            <person name="Fujita N."/>
            <person name="Sugita T."/>
            <person name="Iwasaki W."/>
            <person name="Tanaka N."/>
            <person name="Takashima M."/>
        </authorList>
    </citation>
    <scope>NUCLEOTIDE SEQUENCE</scope>
    <source>
        <strain evidence="2">HIS019</strain>
    </source>
</reference>
<evidence type="ECO:0008006" key="4">
    <source>
        <dbReference type="Google" id="ProtNLM"/>
    </source>
</evidence>
<accession>A0AA48IBK5</accession>
<proteinExistence type="predicted"/>
<feature type="chain" id="PRO_5041248981" description="Granulins domain-containing protein" evidence="1">
    <location>
        <begin position="16"/>
        <end position="103"/>
    </location>
</feature>
<evidence type="ECO:0000313" key="3">
    <source>
        <dbReference type="Proteomes" id="UP001233271"/>
    </source>
</evidence>
<evidence type="ECO:0000256" key="1">
    <source>
        <dbReference type="SAM" id="SignalP"/>
    </source>
</evidence>
<dbReference type="EMBL" id="AP028212">
    <property type="protein sequence ID" value="BEI87826.1"/>
    <property type="molecule type" value="Genomic_DNA"/>
</dbReference>
<dbReference type="GeneID" id="85491697"/>
<protein>
    <recommendedName>
        <fullName evidence="4">Granulins domain-containing protein</fullName>
    </recommendedName>
</protein>
<evidence type="ECO:0000313" key="2">
    <source>
        <dbReference type="EMBL" id="BEI87826.1"/>
    </source>
</evidence>
<dbReference type="KEGG" id="ccac:CcaHIS019_0105440"/>
<feature type="signal peptide" evidence="1">
    <location>
        <begin position="1"/>
        <end position="15"/>
    </location>
</feature>
<organism evidence="2 3">
    <name type="scientific">Cutaneotrichosporon cavernicola</name>
    <dbReference type="NCBI Taxonomy" id="279322"/>
    <lineage>
        <taxon>Eukaryota</taxon>
        <taxon>Fungi</taxon>
        <taxon>Dikarya</taxon>
        <taxon>Basidiomycota</taxon>
        <taxon>Agaricomycotina</taxon>
        <taxon>Tremellomycetes</taxon>
        <taxon>Trichosporonales</taxon>
        <taxon>Trichosporonaceae</taxon>
        <taxon>Cutaneotrichosporon</taxon>
    </lineage>
</organism>
<dbReference type="Proteomes" id="UP001233271">
    <property type="component" value="Chromosome 1"/>
</dbReference>
<dbReference type="RefSeq" id="XP_060453092.1">
    <property type="nucleotide sequence ID" value="XM_060601500.1"/>
</dbReference>
<keyword evidence="1" id="KW-0732">Signal</keyword>